<gene>
    <name evidence="1" type="ORF">B0F90DRAFT_1781606</name>
</gene>
<keyword evidence="2" id="KW-1185">Reference proteome</keyword>
<evidence type="ECO:0000313" key="2">
    <source>
        <dbReference type="Proteomes" id="UP001203297"/>
    </source>
</evidence>
<comment type="caution">
    <text evidence="1">The sequence shown here is derived from an EMBL/GenBank/DDBJ whole genome shotgun (WGS) entry which is preliminary data.</text>
</comment>
<dbReference type="AlphaFoldDB" id="A0AAD4LWI8"/>
<feature type="non-terminal residue" evidence="1">
    <location>
        <position position="81"/>
    </location>
</feature>
<reference evidence="1" key="1">
    <citation type="journal article" date="2022" name="New Phytol.">
        <title>Evolutionary transition to the ectomycorrhizal habit in the genomes of a hyperdiverse lineage of mushroom-forming fungi.</title>
        <authorList>
            <person name="Looney B."/>
            <person name="Miyauchi S."/>
            <person name="Morin E."/>
            <person name="Drula E."/>
            <person name="Courty P.E."/>
            <person name="Kohler A."/>
            <person name="Kuo A."/>
            <person name="LaButti K."/>
            <person name="Pangilinan J."/>
            <person name="Lipzen A."/>
            <person name="Riley R."/>
            <person name="Andreopoulos W."/>
            <person name="He G."/>
            <person name="Johnson J."/>
            <person name="Nolan M."/>
            <person name="Tritt A."/>
            <person name="Barry K.W."/>
            <person name="Grigoriev I.V."/>
            <person name="Nagy L.G."/>
            <person name="Hibbett D."/>
            <person name="Henrissat B."/>
            <person name="Matheny P.B."/>
            <person name="Labbe J."/>
            <person name="Martin F.M."/>
        </authorList>
    </citation>
    <scope>NUCLEOTIDE SEQUENCE</scope>
    <source>
        <strain evidence="1">BPL690</strain>
    </source>
</reference>
<dbReference type="Proteomes" id="UP001203297">
    <property type="component" value="Unassembled WGS sequence"/>
</dbReference>
<name>A0AAD4LWI8_9AGAM</name>
<protein>
    <submittedName>
        <fullName evidence="1">Uncharacterized protein</fullName>
    </submittedName>
</protein>
<dbReference type="EMBL" id="WTXG01000188">
    <property type="protein sequence ID" value="KAI0290951.1"/>
    <property type="molecule type" value="Genomic_DNA"/>
</dbReference>
<organism evidence="1 2">
    <name type="scientific">Multifurca ochricompacta</name>
    <dbReference type="NCBI Taxonomy" id="376703"/>
    <lineage>
        <taxon>Eukaryota</taxon>
        <taxon>Fungi</taxon>
        <taxon>Dikarya</taxon>
        <taxon>Basidiomycota</taxon>
        <taxon>Agaricomycotina</taxon>
        <taxon>Agaricomycetes</taxon>
        <taxon>Russulales</taxon>
        <taxon>Russulaceae</taxon>
        <taxon>Multifurca</taxon>
    </lineage>
</organism>
<evidence type="ECO:0000313" key="1">
    <source>
        <dbReference type="EMBL" id="KAI0290951.1"/>
    </source>
</evidence>
<sequence>AVSRCKNPASSALFHDFGHVLCTVVDNERDHVIFVRARTSNLNLEVISNTSTGIYTRMGSLLGGGGGAVTSTMDPLATTGW</sequence>
<proteinExistence type="predicted"/>
<accession>A0AAD4LWI8</accession>